<protein>
    <submittedName>
        <fullName evidence="2">Uncharacterized protein</fullName>
    </submittedName>
</protein>
<evidence type="ECO:0000313" key="3">
    <source>
        <dbReference type="Proteomes" id="UP000183104"/>
    </source>
</evidence>
<proteinExistence type="predicted"/>
<evidence type="ECO:0000313" key="2">
    <source>
        <dbReference type="EMBL" id="SCX96809.1"/>
    </source>
</evidence>
<feature type="compositionally biased region" description="Low complexity" evidence="1">
    <location>
        <begin position="20"/>
        <end position="29"/>
    </location>
</feature>
<feature type="region of interest" description="Disordered" evidence="1">
    <location>
        <begin position="186"/>
        <end position="226"/>
    </location>
</feature>
<dbReference type="Proteomes" id="UP000183104">
    <property type="component" value="Unassembled WGS sequence"/>
</dbReference>
<feature type="compositionally biased region" description="Gly residues" evidence="1">
    <location>
        <begin position="108"/>
        <end position="122"/>
    </location>
</feature>
<name>A0A1G5C2W5_9GAMM</name>
<evidence type="ECO:0000256" key="1">
    <source>
        <dbReference type="SAM" id="MobiDB-lite"/>
    </source>
</evidence>
<feature type="region of interest" description="Disordered" evidence="1">
    <location>
        <begin position="1"/>
        <end position="128"/>
    </location>
</feature>
<feature type="compositionally biased region" description="Basic and acidic residues" evidence="1">
    <location>
        <begin position="186"/>
        <end position="212"/>
    </location>
</feature>
<accession>A0A1G5C2W5</accession>
<dbReference type="AlphaFoldDB" id="A0A1G5C2W5"/>
<reference evidence="3" key="1">
    <citation type="submission" date="2016-10" db="EMBL/GenBank/DDBJ databases">
        <authorList>
            <person name="Varghese N."/>
        </authorList>
    </citation>
    <scope>NUCLEOTIDE SEQUENCE [LARGE SCALE GENOMIC DNA]</scope>
    <source>
        <strain evidence="3">HL 19</strain>
    </source>
</reference>
<sequence>MPSFPTRSWPRGAGARQLDGRPAPAAPGRGATGGTGAGMSRCRPKRKGLAPQPPRPGPGAGRPGKRAVPGPSGKAVRAPAQREQGAHQQGQSAGVEEGVVQPAAQQGEGPGGVPGGGQGGRAMGDLPLLGIPVGAGARSGGIPGKPGRPVQGSRAWALRSCEGSCSGRSGRGRCRAVGVRRCLDPRSRIRPGELRRGGGGDRGGSRGEEAAREQQGQYGGKKREGRFSFEHGYPPIAAVFRALRGCPASIVPFFVS</sequence>
<dbReference type="EMBL" id="FMUN01000002">
    <property type="protein sequence ID" value="SCX96809.1"/>
    <property type="molecule type" value="Genomic_DNA"/>
</dbReference>
<organism evidence="2 3">
    <name type="scientific">Thiohalorhabdus denitrificans</name>
    <dbReference type="NCBI Taxonomy" id="381306"/>
    <lineage>
        <taxon>Bacteria</taxon>
        <taxon>Pseudomonadati</taxon>
        <taxon>Pseudomonadota</taxon>
        <taxon>Gammaproteobacteria</taxon>
        <taxon>Thiohalorhabdales</taxon>
        <taxon>Thiohalorhabdaceae</taxon>
        <taxon>Thiohalorhabdus</taxon>
    </lineage>
</organism>
<gene>
    <name evidence="2" type="ORF">SAMN05661077_0873</name>
</gene>
<keyword evidence="3" id="KW-1185">Reference proteome</keyword>